<protein>
    <submittedName>
        <fullName evidence="2">Uncharacterized protein</fullName>
    </submittedName>
</protein>
<accession>G7E0M6</accession>
<dbReference type="AlphaFoldDB" id="G7E0M6"/>
<feature type="region of interest" description="Disordered" evidence="1">
    <location>
        <begin position="1"/>
        <end position="30"/>
    </location>
</feature>
<dbReference type="RefSeq" id="XP_014566460.1">
    <property type="nucleotide sequence ID" value="XM_014710974.1"/>
</dbReference>
<feature type="compositionally biased region" description="Polar residues" evidence="1">
    <location>
        <begin position="15"/>
        <end position="30"/>
    </location>
</feature>
<sequence length="114" mass="12880">MHAPRLRVEEPSIGPRSSTRPICLSSRSSTNPSVTAQRLAARLNSTVARHTTRIWPRNWPRLTTRRSGVQARLSEVFAQMPSRIRASAPLLESVFLLRQQHCFDGAHKIARLES</sequence>
<dbReference type="EMBL" id="BABT02000084">
    <property type="protein sequence ID" value="GAA96386.1"/>
    <property type="molecule type" value="Genomic_DNA"/>
</dbReference>
<organism evidence="2 3">
    <name type="scientific">Mixia osmundae (strain CBS 9802 / IAM 14324 / JCM 22182 / KY 12970)</name>
    <dbReference type="NCBI Taxonomy" id="764103"/>
    <lineage>
        <taxon>Eukaryota</taxon>
        <taxon>Fungi</taxon>
        <taxon>Dikarya</taxon>
        <taxon>Basidiomycota</taxon>
        <taxon>Pucciniomycotina</taxon>
        <taxon>Mixiomycetes</taxon>
        <taxon>Mixiales</taxon>
        <taxon>Mixiaceae</taxon>
        <taxon>Mixia</taxon>
    </lineage>
</organism>
<proteinExistence type="predicted"/>
<keyword evidence="3" id="KW-1185">Reference proteome</keyword>
<reference evidence="2 3" key="2">
    <citation type="journal article" date="2012" name="Open Biol.">
        <title>Characteristics of nucleosomes and linker DNA regions on the genome of the basidiomycete Mixia osmundae revealed by mono- and dinucleosome mapping.</title>
        <authorList>
            <person name="Nishida H."/>
            <person name="Kondo S."/>
            <person name="Matsumoto T."/>
            <person name="Suzuki Y."/>
            <person name="Yoshikawa H."/>
            <person name="Taylor T.D."/>
            <person name="Sugiyama J."/>
        </authorList>
    </citation>
    <scope>NUCLEOTIDE SEQUENCE [LARGE SCALE GENOMIC DNA]</scope>
    <source>
        <strain evidence="3">CBS 9802 / IAM 14324 / JCM 22182 / KY 12970</strain>
    </source>
</reference>
<dbReference type="Proteomes" id="UP000009131">
    <property type="component" value="Unassembled WGS sequence"/>
</dbReference>
<comment type="caution">
    <text evidence="2">The sequence shown here is derived from an EMBL/GenBank/DDBJ whole genome shotgun (WGS) entry which is preliminary data.</text>
</comment>
<name>G7E0M6_MIXOS</name>
<dbReference type="InParanoid" id="G7E0M6"/>
<feature type="compositionally biased region" description="Basic and acidic residues" evidence="1">
    <location>
        <begin position="1"/>
        <end position="10"/>
    </location>
</feature>
<evidence type="ECO:0000313" key="2">
    <source>
        <dbReference type="EMBL" id="GAA96386.1"/>
    </source>
</evidence>
<evidence type="ECO:0000256" key="1">
    <source>
        <dbReference type="SAM" id="MobiDB-lite"/>
    </source>
</evidence>
<evidence type="ECO:0000313" key="3">
    <source>
        <dbReference type="Proteomes" id="UP000009131"/>
    </source>
</evidence>
<gene>
    <name evidence="2" type="primary">Mo03053</name>
    <name evidence="2" type="ORF">E5Q_03053</name>
</gene>
<reference evidence="2 3" key="1">
    <citation type="journal article" date="2011" name="J. Gen. Appl. Microbiol.">
        <title>Draft genome sequencing of the enigmatic basidiomycete Mixia osmundae.</title>
        <authorList>
            <person name="Nishida H."/>
            <person name="Nagatsuka Y."/>
            <person name="Sugiyama J."/>
        </authorList>
    </citation>
    <scope>NUCLEOTIDE SEQUENCE [LARGE SCALE GENOMIC DNA]</scope>
    <source>
        <strain evidence="3">CBS 9802 / IAM 14324 / JCM 22182 / KY 12970</strain>
    </source>
</reference>
<dbReference type="HOGENOM" id="CLU_2121662_0_0_1"/>